<gene>
    <name evidence="12" type="ORF">IFR04_005692</name>
</gene>
<keyword evidence="13" id="KW-1185">Reference proteome</keyword>
<keyword evidence="8 10" id="KW-0472">Membrane</keyword>
<keyword evidence="4" id="KW-0547">Nucleotide-binding</keyword>
<dbReference type="GO" id="GO:0005886">
    <property type="term" value="C:plasma membrane"/>
    <property type="evidence" value="ECO:0007669"/>
    <property type="project" value="UniProtKB-SubCell"/>
</dbReference>
<dbReference type="InterPro" id="IPR036412">
    <property type="entry name" value="HAD-like_sf"/>
</dbReference>
<dbReference type="PANTHER" id="PTHR43294:SF21">
    <property type="entry name" value="CATION TRANSPORTING ATPASE"/>
    <property type="match status" value="1"/>
</dbReference>
<proteinExistence type="predicted"/>
<dbReference type="InterPro" id="IPR023298">
    <property type="entry name" value="ATPase_P-typ_TM_dom_sf"/>
</dbReference>
<keyword evidence="7 10" id="KW-1133">Transmembrane helix</keyword>
<dbReference type="SUPFAM" id="SSF81665">
    <property type="entry name" value="Calcium ATPase, transmembrane domain M"/>
    <property type="match status" value="1"/>
</dbReference>
<dbReference type="InterPro" id="IPR044492">
    <property type="entry name" value="P_typ_ATPase_HD_dom"/>
</dbReference>
<feature type="transmembrane region" description="Helical" evidence="10">
    <location>
        <begin position="146"/>
        <end position="166"/>
    </location>
</feature>
<comment type="subcellular location">
    <subcellularLocation>
        <location evidence="1">Cell membrane</location>
        <topology evidence="1">Multi-pass membrane protein</topology>
    </subcellularLocation>
</comment>
<evidence type="ECO:0000256" key="9">
    <source>
        <dbReference type="SAM" id="MobiDB-lite"/>
    </source>
</evidence>
<evidence type="ECO:0000256" key="6">
    <source>
        <dbReference type="ARBA" id="ARBA00022967"/>
    </source>
</evidence>
<protein>
    <recommendedName>
        <fullName evidence="11">Cation-transporting P-type ATPase N-terminal domain-containing protein</fullName>
    </recommendedName>
</protein>
<evidence type="ECO:0000256" key="8">
    <source>
        <dbReference type="ARBA" id="ARBA00023136"/>
    </source>
</evidence>
<evidence type="ECO:0000256" key="2">
    <source>
        <dbReference type="ARBA" id="ARBA00022475"/>
    </source>
</evidence>
<dbReference type="Gene3D" id="2.70.150.10">
    <property type="entry name" value="Calcium-transporting ATPase, cytoplasmic transduction domain A"/>
    <property type="match status" value="1"/>
</dbReference>
<feature type="region of interest" description="Disordered" evidence="9">
    <location>
        <begin position="1"/>
        <end position="48"/>
    </location>
</feature>
<organism evidence="12 13">
    <name type="scientific">Cadophora malorum</name>
    <dbReference type="NCBI Taxonomy" id="108018"/>
    <lineage>
        <taxon>Eukaryota</taxon>
        <taxon>Fungi</taxon>
        <taxon>Dikarya</taxon>
        <taxon>Ascomycota</taxon>
        <taxon>Pezizomycotina</taxon>
        <taxon>Leotiomycetes</taxon>
        <taxon>Helotiales</taxon>
        <taxon>Ploettnerulaceae</taxon>
        <taxon>Cadophora</taxon>
    </lineage>
</organism>
<feature type="transmembrane region" description="Helical" evidence="10">
    <location>
        <begin position="178"/>
        <end position="197"/>
    </location>
</feature>
<feature type="domain" description="Cation-transporting P-type ATPase N-terminal" evidence="11">
    <location>
        <begin position="94"/>
        <end position="167"/>
    </location>
</feature>
<dbReference type="InterPro" id="IPR004014">
    <property type="entry name" value="ATPase_P-typ_cation-transptr_N"/>
</dbReference>
<dbReference type="GO" id="GO:0005391">
    <property type="term" value="F:P-type sodium:potassium-exchanging transporter activity"/>
    <property type="evidence" value="ECO:0007669"/>
    <property type="project" value="TreeGrafter"/>
</dbReference>
<dbReference type="PRINTS" id="PR00121">
    <property type="entry name" value="NAKATPASE"/>
</dbReference>
<feature type="compositionally biased region" description="Basic and acidic residues" evidence="9">
    <location>
        <begin position="1"/>
        <end position="10"/>
    </location>
</feature>
<keyword evidence="2" id="KW-1003">Cell membrane</keyword>
<sequence>MVEFSDDTHKPTRIQWTEADVEAGEGRSRPALQRSNSNISINSARSRRGSIDPASALPIQYRTVSFQIADSNQKNAADVKRAKDSAVKELGDLDWHTITPEDIYTRLSVSPSQGLSSEEAKRRLTEYGKNIPSPPPTLFFQTIFGYFFKGFGSILLVGSILVFVSWKPLGDPPAQANLALAIVLLAVFFIQAAFNAWQDWSSSRVMASITTMLPDSCLILRDGARVTVVAHDIVPGDIMFIKAGNKLPADVRFVEISSDAKFDRSILTGESAPFPGTVMTTDLNYLETKCIGLQGTHCISGSGIGVVVSTGDSTVFGKIAKLTNAPKTGLTLLEREVLNFVIIICSIMFVMILVVIIVWAAYLRKSHPDWISVPLLIVDCVSVAIAFIPEGLPIALTASLTITANVMKTNGILCKSLKTVETLGSVSVICSDKTGTLTKNKMFVTECSIGMHNMTPESARDEMMLSSEDTERRQPSNAVTQLRSVAGLCNSGEFDAATSKLPIHERKINGNATDQAVLRFSETLNKYMIRTFQLEQTEGLGLALSDPETATFRDEDTLLLIKGAPDVLIGRCTKYTSKEGETKVLDEATRNIIEEIKNTWSAQGKRVILLARKTISKEQLKSLPASSHFEDEVAQHARTGLTLVGIVGIVDPPRDAIPSVIKTLRRAGIRIFMVTGDFALTAQAIAAECGIVTNPPHQVNNVSALARDDTFSVSGESIREDKVIIHVPSNSDAKSTIVISGPELIALNEHQWDQLSKYDEIVFARTTPEQKLRIVREFQARDEIVAMTGDGVNDAPSLKAADIGIALGSGSDIAIEAADMVLLESFSAIVEAVQYGRVVFDNLKKTIAYLLPAGSFSEFWPVMTNVLFGIPQILSSFLMIIICCFTDCAAATVLAYEKPEADVLLRKPRKPRTDRLVDWQLIVQAYGFIGVIETLCSFAMSYWFLERQGIPFSNLWFKYGSLPNTINPEYAAQQYNVASSIYFINLVVMQWFALLALRTRRLSIFQHPPLFNKVTQNWLLFPAMAFALVMAIFWLYVPKFQSVLGTTEVPVEHFFLPAAFGVGILFLDEARKWCVRRWPRGVLARCAW</sequence>
<evidence type="ECO:0000313" key="13">
    <source>
        <dbReference type="Proteomes" id="UP000664132"/>
    </source>
</evidence>
<keyword evidence="3 10" id="KW-0812">Transmembrane</keyword>
<evidence type="ECO:0000256" key="5">
    <source>
        <dbReference type="ARBA" id="ARBA00022840"/>
    </source>
</evidence>
<evidence type="ECO:0000256" key="7">
    <source>
        <dbReference type="ARBA" id="ARBA00022989"/>
    </source>
</evidence>
<dbReference type="PANTHER" id="PTHR43294">
    <property type="entry name" value="SODIUM/POTASSIUM-TRANSPORTING ATPASE SUBUNIT ALPHA"/>
    <property type="match status" value="1"/>
</dbReference>
<dbReference type="FunFam" id="3.40.50.1000:FF:000083">
    <property type="entry name" value="Sodium/potassium-transporting ATPase subunit alpha"/>
    <property type="match status" value="1"/>
</dbReference>
<dbReference type="InterPro" id="IPR006068">
    <property type="entry name" value="ATPase_P-typ_cation-transptr_C"/>
</dbReference>
<feature type="transmembrane region" description="Helical" evidence="10">
    <location>
        <begin position="1049"/>
        <end position="1067"/>
    </location>
</feature>
<evidence type="ECO:0000259" key="11">
    <source>
        <dbReference type="SMART" id="SM00831"/>
    </source>
</evidence>
<dbReference type="InterPro" id="IPR059000">
    <property type="entry name" value="ATPase_P-type_domA"/>
</dbReference>
<dbReference type="OrthoDB" id="158672at2759"/>
<evidence type="ECO:0000256" key="4">
    <source>
        <dbReference type="ARBA" id="ARBA00022741"/>
    </source>
</evidence>
<dbReference type="InterPro" id="IPR018303">
    <property type="entry name" value="ATPase_P-typ_P_site"/>
</dbReference>
<dbReference type="Pfam" id="PF13246">
    <property type="entry name" value="Cation_ATPase"/>
    <property type="match status" value="1"/>
</dbReference>
<dbReference type="Pfam" id="PF00702">
    <property type="entry name" value="Hydrolase"/>
    <property type="match status" value="1"/>
</dbReference>
<dbReference type="Pfam" id="PF00122">
    <property type="entry name" value="E1-E2_ATPase"/>
    <property type="match status" value="1"/>
</dbReference>
<dbReference type="Pfam" id="PF00689">
    <property type="entry name" value="Cation_ATPase_C"/>
    <property type="match status" value="1"/>
</dbReference>
<dbReference type="GO" id="GO:0036376">
    <property type="term" value="P:sodium ion export across plasma membrane"/>
    <property type="evidence" value="ECO:0007669"/>
    <property type="project" value="TreeGrafter"/>
</dbReference>
<comment type="caution">
    <text evidence="12">The sequence shown here is derived from an EMBL/GenBank/DDBJ whole genome shotgun (WGS) entry which is preliminary data.</text>
</comment>
<dbReference type="SUPFAM" id="SSF81660">
    <property type="entry name" value="Metal cation-transporting ATPase, ATP-binding domain N"/>
    <property type="match status" value="1"/>
</dbReference>
<dbReference type="GO" id="GO:0006883">
    <property type="term" value="P:intracellular sodium ion homeostasis"/>
    <property type="evidence" value="ECO:0007669"/>
    <property type="project" value="TreeGrafter"/>
</dbReference>
<feature type="transmembrane region" description="Helical" evidence="10">
    <location>
        <begin position="977"/>
        <end position="997"/>
    </location>
</feature>
<feature type="compositionally biased region" description="Low complexity" evidence="9">
    <location>
        <begin position="34"/>
        <end position="44"/>
    </location>
</feature>
<name>A0A8H7TL03_9HELO</name>
<dbReference type="SUPFAM" id="SSF56784">
    <property type="entry name" value="HAD-like"/>
    <property type="match status" value="1"/>
</dbReference>
<dbReference type="EMBL" id="JAFJYH010000070">
    <property type="protein sequence ID" value="KAG4421172.1"/>
    <property type="molecule type" value="Genomic_DNA"/>
</dbReference>
<feature type="transmembrane region" description="Helical" evidence="10">
    <location>
        <begin position="337"/>
        <end position="364"/>
    </location>
</feature>
<dbReference type="SUPFAM" id="SSF81653">
    <property type="entry name" value="Calcium ATPase, transduction domain A"/>
    <property type="match status" value="1"/>
</dbReference>
<evidence type="ECO:0000256" key="1">
    <source>
        <dbReference type="ARBA" id="ARBA00004651"/>
    </source>
</evidence>
<dbReference type="InterPro" id="IPR023299">
    <property type="entry name" value="ATPase_P-typ_cyto_dom_N"/>
</dbReference>
<dbReference type="NCBIfam" id="TIGR01494">
    <property type="entry name" value="ATPase_P-type"/>
    <property type="match status" value="2"/>
</dbReference>
<reference evidence="12" key="1">
    <citation type="submission" date="2021-02" db="EMBL/GenBank/DDBJ databases">
        <title>Genome sequence Cadophora malorum strain M34.</title>
        <authorList>
            <person name="Stefanovic E."/>
            <person name="Vu D."/>
            <person name="Scully C."/>
            <person name="Dijksterhuis J."/>
            <person name="Roader J."/>
            <person name="Houbraken J."/>
        </authorList>
    </citation>
    <scope>NUCLEOTIDE SEQUENCE</scope>
    <source>
        <strain evidence="12">M34</strain>
    </source>
</reference>
<dbReference type="GO" id="GO:1990573">
    <property type="term" value="P:potassium ion import across plasma membrane"/>
    <property type="evidence" value="ECO:0007669"/>
    <property type="project" value="TreeGrafter"/>
</dbReference>
<dbReference type="Proteomes" id="UP000664132">
    <property type="component" value="Unassembled WGS sequence"/>
</dbReference>
<dbReference type="PRINTS" id="PR00119">
    <property type="entry name" value="CATATPASE"/>
</dbReference>
<accession>A0A8H7TL03</accession>
<dbReference type="Gene3D" id="3.40.50.1000">
    <property type="entry name" value="HAD superfamily/HAD-like"/>
    <property type="match status" value="1"/>
</dbReference>
<dbReference type="GO" id="GO:0030007">
    <property type="term" value="P:intracellular potassium ion homeostasis"/>
    <property type="evidence" value="ECO:0007669"/>
    <property type="project" value="TreeGrafter"/>
</dbReference>
<dbReference type="SFLD" id="SFLDG00002">
    <property type="entry name" value="C1.7:_P-type_atpase_like"/>
    <property type="match status" value="1"/>
</dbReference>
<dbReference type="Gene3D" id="3.40.1110.10">
    <property type="entry name" value="Calcium-transporting ATPase, cytoplasmic domain N"/>
    <property type="match status" value="1"/>
</dbReference>
<dbReference type="AlphaFoldDB" id="A0A8H7TL03"/>
<dbReference type="PROSITE" id="PS00154">
    <property type="entry name" value="ATPASE_E1_E2"/>
    <property type="match status" value="1"/>
</dbReference>
<feature type="transmembrane region" description="Helical" evidence="10">
    <location>
        <begin position="917"/>
        <end position="945"/>
    </location>
</feature>
<dbReference type="Gene3D" id="1.20.1110.10">
    <property type="entry name" value="Calcium-transporting ATPase, transmembrane domain"/>
    <property type="match status" value="1"/>
</dbReference>
<dbReference type="InterPro" id="IPR008250">
    <property type="entry name" value="ATPase_P-typ_transduc_dom_A_sf"/>
</dbReference>
<dbReference type="GO" id="GO:0016887">
    <property type="term" value="F:ATP hydrolysis activity"/>
    <property type="evidence" value="ECO:0007669"/>
    <property type="project" value="InterPro"/>
</dbReference>
<dbReference type="FunFam" id="3.40.50.1000:FF:000001">
    <property type="entry name" value="Phospholipid-transporting ATPase IC"/>
    <property type="match status" value="1"/>
</dbReference>
<evidence type="ECO:0000313" key="12">
    <source>
        <dbReference type="EMBL" id="KAG4421172.1"/>
    </source>
</evidence>
<evidence type="ECO:0000256" key="10">
    <source>
        <dbReference type="SAM" id="Phobius"/>
    </source>
</evidence>
<dbReference type="GO" id="GO:0005524">
    <property type="term" value="F:ATP binding"/>
    <property type="evidence" value="ECO:0007669"/>
    <property type="project" value="UniProtKB-KW"/>
</dbReference>
<dbReference type="SFLD" id="SFLDF00027">
    <property type="entry name" value="p-type_atpase"/>
    <property type="match status" value="1"/>
</dbReference>
<dbReference type="GO" id="GO:1902600">
    <property type="term" value="P:proton transmembrane transport"/>
    <property type="evidence" value="ECO:0007669"/>
    <property type="project" value="TreeGrafter"/>
</dbReference>
<dbReference type="SFLD" id="SFLDS00003">
    <property type="entry name" value="Haloacid_Dehalogenase"/>
    <property type="match status" value="1"/>
</dbReference>
<evidence type="ECO:0000256" key="3">
    <source>
        <dbReference type="ARBA" id="ARBA00022692"/>
    </source>
</evidence>
<dbReference type="Pfam" id="PF00690">
    <property type="entry name" value="Cation_ATPase_N"/>
    <property type="match status" value="1"/>
</dbReference>
<dbReference type="InterPro" id="IPR050510">
    <property type="entry name" value="Cation_transp_ATPase_P-type"/>
</dbReference>
<feature type="transmembrane region" description="Helical" evidence="10">
    <location>
        <begin position="1018"/>
        <end position="1037"/>
    </location>
</feature>
<dbReference type="SMART" id="SM00831">
    <property type="entry name" value="Cation_ATPase_N"/>
    <property type="match status" value="1"/>
</dbReference>
<dbReference type="InterPro" id="IPR023214">
    <property type="entry name" value="HAD_sf"/>
</dbReference>
<dbReference type="InterPro" id="IPR001757">
    <property type="entry name" value="P_typ_ATPase"/>
</dbReference>
<keyword evidence="5" id="KW-0067">ATP-binding</keyword>
<keyword evidence="6" id="KW-1278">Translocase</keyword>